<dbReference type="GeneID" id="93191766"/>
<dbReference type="Proteomes" id="UP001172109">
    <property type="component" value="Unassembled WGS sequence"/>
</dbReference>
<dbReference type="RefSeq" id="WP_256093589.1">
    <property type="nucleotide sequence ID" value="NZ_AP018358.1"/>
</dbReference>
<reference evidence="1" key="1">
    <citation type="submission" date="2023-07" db="EMBL/GenBank/DDBJ databases">
        <title>A collection of bacterial strains from the Burkholderia cepacia Research Laboratory and Repository.</title>
        <authorList>
            <person name="Lipuma J."/>
            <person name="Spilker T."/>
            <person name="Caverly L."/>
        </authorList>
    </citation>
    <scope>NUCLEOTIDE SEQUENCE</scope>
    <source>
        <strain evidence="1">AU44979</strain>
    </source>
</reference>
<evidence type="ECO:0000313" key="2">
    <source>
        <dbReference type="Proteomes" id="UP001172109"/>
    </source>
</evidence>
<comment type="caution">
    <text evidence="1">The sequence shown here is derived from an EMBL/GenBank/DDBJ whole genome shotgun (WGS) entry which is preliminary data.</text>
</comment>
<dbReference type="AlphaFoldDB" id="A0AAP4R1R4"/>
<dbReference type="EMBL" id="JAUJQS010000004">
    <property type="protein sequence ID" value="MDN7564264.1"/>
    <property type="molecule type" value="Genomic_DNA"/>
</dbReference>
<accession>A0AAP4R1R4</accession>
<evidence type="ECO:0000313" key="1">
    <source>
        <dbReference type="EMBL" id="MDN7564264.1"/>
    </source>
</evidence>
<name>A0AAP4R1R4_9BURK</name>
<gene>
    <name evidence="1" type="ORF">QZM56_07095</name>
</gene>
<proteinExistence type="predicted"/>
<sequence length="41" mass="4571">MNAYTFATPFEKTAALAFTSGDRAQRGVFFATSRRVFFSTT</sequence>
<organism evidence="1 2">
    <name type="scientific">Burkholderia contaminans</name>
    <dbReference type="NCBI Taxonomy" id="488447"/>
    <lineage>
        <taxon>Bacteria</taxon>
        <taxon>Pseudomonadati</taxon>
        <taxon>Pseudomonadota</taxon>
        <taxon>Betaproteobacteria</taxon>
        <taxon>Burkholderiales</taxon>
        <taxon>Burkholderiaceae</taxon>
        <taxon>Burkholderia</taxon>
        <taxon>Burkholderia cepacia complex</taxon>
    </lineage>
</organism>
<protein>
    <submittedName>
        <fullName evidence="1">Uncharacterized protein</fullName>
    </submittedName>
</protein>